<dbReference type="PANTHER" id="PTHR42915">
    <property type="entry name" value="HYPOTHETICAL 460 KDA PROTEIN IN FEUA-SIGW INTERGENIC REGION [PRECURSOR]"/>
    <property type="match status" value="1"/>
</dbReference>
<dbReference type="InterPro" id="IPR048503">
    <property type="entry name" value="NamZ_C"/>
</dbReference>
<dbReference type="KEGG" id="camu:CA2015_4288"/>
<dbReference type="STRING" id="320787.CA2015_4288"/>
<dbReference type="Pfam" id="PF20732">
    <property type="entry name" value="NamZ_C"/>
    <property type="match status" value="1"/>
</dbReference>
<accession>A0A0H4PKT5</accession>
<dbReference type="AlphaFoldDB" id="A0A0H4PKT5"/>
<name>A0A0H4PKT5_9BACT</name>
<dbReference type="PATRIC" id="fig|320787.5.peg.4702"/>
<evidence type="ECO:0000313" key="4">
    <source>
        <dbReference type="Proteomes" id="UP000036520"/>
    </source>
</evidence>
<dbReference type="Proteomes" id="UP000036520">
    <property type="component" value="Chromosome"/>
</dbReference>
<dbReference type="RefSeq" id="WP_048644674.1">
    <property type="nucleotide sequence ID" value="NZ_CP012040.1"/>
</dbReference>
<dbReference type="Pfam" id="PF07075">
    <property type="entry name" value="NamZ_N"/>
    <property type="match status" value="1"/>
</dbReference>
<protein>
    <recommendedName>
        <fullName evidence="5">DUF1343 domain-containing protein</fullName>
    </recommendedName>
</protein>
<feature type="domain" description="Peptidoglycan beta-N-acetylmuramidase NamZ N-terminal" evidence="1">
    <location>
        <begin position="62"/>
        <end position="262"/>
    </location>
</feature>
<dbReference type="Gene3D" id="3.40.50.12170">
    <property type="entry name" value="Uncharacterised protein PF07075, DUF1343"/>
    <property type="match status" value="1"/>
</dbReference>
<feature type="domain" description="Peptidoglycan beta-N-acetylmuramidase NamZ C-terminal" evidence="2">
    <location>
        <begin position="268"/>
        <end position="404"/>
    </location>
</feature>
<dbReference type="OrthoDB" id="9801061at2"/>
<reference evidence="3 4" key="1">
    <citation type="submission" date="2015-07" db="EMBL/GenBank/DDBJ databases">
        <authorList>
            <person name="Kim K.M."/>
        </authorList>
    </citation>
    <scope>NUCLEOTIDE SEQUENCE [LARGE SCALE GENOMIC DNA]</scope>
    <source>
        <strain evidence="3 4">KCTC 12363</strain>
    </source>
</reference>
<dbReference type="Gene3D" id="3.90.1150.140">
    <property type="match status" value="1"/>
</dbReference>
<organism evidence="3 4">
    <name type="scientific">Cyclobacterium amurskyense</name>
    <dbReference type="NCBI Taxonomy" id="320787"/>
    <lineage>
        <taxon>Bacteria</taxon>
        <taxon>Pseudomonadati</taxon>
        <taxon>Bacteroidota</taxon>
        <taxon>Cytophagia</taxon>
        <taxon>Cytophagales</taxon>
        <taxon>Cyclobacteriaceae</taxon>
        <taxon>Cyclobacterium</taxon>
    </lineage>
</organism>
<keyword evidence="4" id="KW-1185">Reference proteome</keyword>
<evidence type="ECO:0000259" key="2">
    <source>
        <dbReference type="Pfam" id="PF20732"/>
    </source>
</evidence>
<gene>
    <name evidence="3" type="ORF">CA2015_4288</name>
</gene>
<evidence type="ECO:0000313" key="3">
    <source>
        <dbReference type="EMBL" id="AKP53633.1"/>
    </source>
</evidence>
<dbReference type="PANTHER" id="PTHR42915:SF1">
    <property type="entry name" value="PEPTIDOGLYCAN BETA-N-ACETYLMURAMIDASE NAMZ"/>
    <property type="match status" value="1"/>
</dbReference>
<evidence type="ECO:0000259" key="1">
    <source>
        <dbReference type="Pfam" id="PF07075"/>
    </source>
</evidence>
<proteinExistence type="predicted"/>
<dbReference type="InterPro" id="IPR008302">
    <property type="entry name" value="NamZ"/>
</dbReference>
<dbReference type="GO" id="GO:0033922">
    <property type="term" value="F:peptidoglycan beta-N-acetylmuramidase activity"/>
    <property type="evidence" value="ECO:0007669"/>
    <property type="project" value="InterPro"/>
</dbReference>
<dbReference type="EMBL" id="CP012040">
    <property type="protein sequence ID" value="AKP53633.1"/>
    <property type="molecule type" value="Genomic_DNA"/>
</dbReference>
<evidence type="ECO:0008006" key="5">
    <source>
        <dbReference type="Google" id="ProtNLM"/>
    </source>
</evidence>
<dbReference type="PIRSF" id="PIRSF016719">
    <property type="entry name" value="UCP016719"/>
    <property type="match status" value="1"/>
</dbReference>
<sequence>MKHLKLILILAFLFGNMTFCKSKPDNNRNLEEKPSPETSAPIILPGADRPEIYLPKLKGKRVALAVNQTSILISKENLHLVDFLLAQGIEVKKVFVPEHGFRGDADAGEKVDNTVDPKTGLPLVSLYGKSKKPSTAALADVDIVIFDIQDVGIRFYTFISTLHYLMEACAEQNKTLMVFDRPNPNGDYIDGPVLQKGYESFVGMHPIPIIHGLTVGELAQMINGEGWLKEGVKAPLEVVPVGNWKHENHYSLPVKPSPNLPNDVAIRLYPSLCFFEGTDVSLGRGTLFPFQVYGYPDPKFGDFTFTPVSIEGMSKYPPQQDKLCYGKDLRDEPLSHQFTLSYLLEAYQKANKGASFFNAFFDKLAGSDQLRKLIIAGESEASIRSTWQEELDLYKAKRKEYLIYE</sequence>
<dbReference type="InterPro" id="IPR048502">
    <property type="entry name" value="NamZ_N"/>
</dbReference>